<proteinExistence type="predicted"/>
<dbReference type="AlphaFoldDB" id="Q16LW4"/>
<evidence type="ECO:0000256" key="2">
    <source>
        <dbReference type="SAM" id="Phobius"/>
    </source>
</evidence>
<evidence type="ECO:0000256" key="1">
    <source>
        <dbReference type="SAM" id="MobiDB-lite"/>
    </source>
</evidence>
<dbReference type="Proteomes" id="UP000682892">
    <property type="component" value="Chromosome 2"/>
</dbReference>
<feature type="compositionally biased region" description="Polar residues" evidence="1">
    <location>
        <begin position="63"/>
        <end position="76"/>
    </location>
</feature>
<keyword evidence="2" id="KW-1133">Transmembrane helix</keyword>
<dbReference type="EMBL" id="CH477889">
    <property type="protein sequence ID" value="EAT35309.1"/>
    <property type="molecule type" value="Genomic_DNA"/>
</dbReference>
<evidence type="ECO:0000313" key="5">
    <source>
        <dbReference type="Proteomes" id="UP000682892"/>
    </source>
</evidence>
<reference evidence="3" key="3">
    <citation type="submission" date="2012-09" db="EMBL/GenBank/DDBJ databases">
        <authorList>
            <consortium name="VectorBase"/>
        </authorList>
    </citation>
    <scope>NUCLEOTIDE SEQUENCE</scope>
    <source>
        <strain evidence="3">Liverpool</strain>
    </source>
</reference>
<accession>Q16LW4</accession>
<feature type="region of interest" description="Disordered" evidence="1">
    <location>
        <begin position="63"/>
        <end position="84"/>
    </location>
</feature>
<keyword evidence="2" id="KW-0812">Transmembrane</keyword>
<reference evidence="3" key="1">
    <citation type="submission" date="2005-10" db="EMBL/GenBank/DDBJ databases">
        <authorList>
            <person name="Loftus B.J."/>
            <person name="Nene V.M."/>
            <person name="Hannick L.I."/>
            <person name="Bidwell S."/>
            <person name="Haas B."/>
            <person name="Amedeo P."/>
            <person name="Orvis J."/>
            <person name="Wortman J.R."/>
            <person name="White O.R."/>
            <person name="Salzberg S."/>
            <person name="Shumway M."/>
            <person name="Koo H."/>
            <person name="Zhao Y."/>
            <person name="Holmes M."/>
            <person name="Miller J."/>
            <person name="Schatz M."/>
            <person name="Pop M."/>
            <person name="Pai G."/>
            <person name="Utterback T."/>
            <person name="Rogers Y.-H."/>
            <person name="Kravitz S."/>
            <person name="Fraser C.M."/>
        </authorList>
    </citation>
    <scope>NUCLEOTIDE SEQUENCE</scope>
    <source>
        <strain evidence="3">Liverpool</strain>
    </source>
</reference>
<gene>
    <name evidence="3" type="ORF">AaeL_AAEL012504</name>
</gene>
<dbReference type="EMBL" id="CH477889">
    <property type="protein sequence ID" value="EAT35310.1"/>
    <property type="molecule type" value="Genomic_DNA"/>
</dbReference>
<dbReference type="PaxDb" id="7159-AAEL012504-PB"/>
<feature type="transmembrane region" description="Helical" evidence="2">
    <location>
        <begin position="31"/>
        <end position="52"/>
    </location>
</feature>
<evidence type="ECO:0000313" key="4">
    <source>
        <dbReference type="EMBL" id="EAT35310.1"/>
    </source>
</evidence>
<sequence length="84" mass="9367">MHHPEQKQNNDEVLVVKHVPGTAELDTRYDVLLLCGFILTVIVVGMILRLALQVTRARLITTTRSNQDETASSDGSVLSLVLRR</sequence>
<name>Q16LW4_AEDAE</name>
<keyword evidence="2" id="KW-0472">Membrane</keyword>
<reference evidence="3" key="2">
    <citation type="journal article" date="2007" name="Science">
        <title>Genome sequence of Aedes aegypti, a major arbovirus vector.</title>
        <authorList>
            <person name="Nene V."/>
            <person name="Wortman J.R."/>
            <person name="Lawson D."/>
            <person name="Haas B."/>
            <person name="Kodira C."/>
            <person name="Tu Z.J."/>
            <person name="Loftus B."/>
            <person name="Xi Z."/>
            <person name="Megy K."/>
            <person name="Grabherr M."/>
            <person name="Ren Q."/>
            <person name="Zdobnov E.M."/>
            <person name="Lobo N.F."/>
            <person name="Campbell K.S."/>
            <person name="Brown S.E."/>
            <person name="Bonaldo M.F."/>
            <person name="Zhu J."/>
            <person name="Sinkins S.P."/>
            <person name="Hogenkamp D.G."/>
            <person name="Amedeo P."/>
            <person name="Arensburger P."/>
            <person name="Atkinson P.W."/>
            <person name="Bidwell S."/>
            <person name="Biedler J."/>
            <person name="Birney E."/>
            <person name="Bruggner R.V."/>
            <person name="Costas J."/>
            <person name="Coy M.R."/>
            <person name="Crabtree J."/>
            <person name="Crawford M."/>
            <person name="Debruyn B."/>
            <person name="Decaprio D."/>
            <person name="Eiglmeier K."/>
            <person name="Eisenstadt E."/>
            <person name="El-Dorry H."/>
            <person name="Gelbart W.M."/>
            <person name="Gomes S.L."/>
            <person name="Hammond M."/>
            <person name="Hannick L.I."/>
            <person name="Hogan J.R."/>
            <person name="Holmes M.H."/>
            <person name="Jaffe D."/>
            <person name="Johnston J.S."/>
            <person name="Kennedy R.C."/>
            <person name="Koo H."/>
            <person name="Kravitz S."/>
            <person name="Kriventseva E.V."/>
            <person name="Kulp D."/>
            <person name="Labutti K."/>
            <person name="Lee E."/>
            <person name="Li S."/>
            <person name="Lovin D.D."/>
            <person name="Mao C."/>
            <person name="Mauceli E."/>
            <person name="Menck C.F."/>
            <person name="Miller J.R."/>
            <person name="Montgomery P."/>
            <person name="Mori A."/>
            <person name="Nascimento A.L."/>
            <person name="Naveira H.F."/>
            <person name="Nusbaum C."/>
            <person name="O'leary S."/>
            <person name="Orvis J."/>
            <person name="Pertea M."/>
            <person name="Quesneville H."/>
            <person name="Reidenbach K.R."/>
            <person name="Rogers Y.H."/>
            <person name="Roth C.W."/>
            <person name="Schneider J.R."/>
            <person name="Schatz M."/>
            <person name="Shumway M."/>
            <person name="Stanke M."/>
            <person name="Stinson E.O."/>
            <person name="Tubio J.M."/>
            <person name="Vanzee J.P."/>
            <person name="Verjovski-Almeida S."/>
            <person name="Werner D."/>
            <person name="White O."/>
            <person name="Wyder S."/>
            <person name="Zeng Q."/>
            <person name="Zhao Q."/>
            <person name="Zhao Y."/>
            <person name="Hill C.A."/>
            <person name="Raikhel A.S."/>
            <person name="Soares M.B."/>
            <person name="Knudson D.L."/>
            <person name="Lee N.H."/>
            <person name="Galagan J."/>
            <person name="Salzberg S.L."/>
            <person name="Paulsen I.T."/>
            <person name="Dimopoulos G."/>
            <person name="Collins F.H."/>
            <person name="Birren B."/>
            <person name="Fraser-Liggett C.M."/>
            <person name="Severson D.W."/>
        </authorList>
    </citation>
    <scope>NUCLEOTIDE SEQUENCE [LARGE SCALE GENOMIC DNA]</scope>
    <source>
        <strain evidence="3">Liverpool</strain>
    </source>
</reference>
<accession>A6KW37</accession>
<protein>
    <submittedName>
        <fullName evidence="3">AAEL012504-PA</fullName>
    </submittedName>
    <submittedName>
        <fullName evidence="4">AAEL012504-PB</fullName>
    </submittedName>
</protein>
<evidence type="ECO:0000313" key="3">
    <source>
        <dbReference type="EMBL" id="EAT35309.1"/>
    </source>
</evidence>
<organism evidence="3 5">
    <name type="scientific">Aedes aegypti</name>
    <name type="common">Yellowfever mosquito</name>
    <name type="synonym">Culex aegypti</name>
    <dbReference type="NCBI Taxonomy" id="7159"/>
    <lineage>
        <taxon>Eukaryota</taxon>
        <taxon>Metazoa</taxon>
        <taxon>Ecdysozoa</taxon>
        <taxon>Arthropoda</taxon>
        <taxon>Hexapoda</taxon>
        <taxon>Insecta</taxon>
        <taxon>Pterygota</taxon>
        <taxon>Neoptera</taxon>
        <taxon>Endopterygota</taxon>
        <taxon>Diptera</taxon>
        <taxon>Nematocera</taxon>
        <taxon>Culicoidea</taxon>
        <taxon>Culicidae</taxon>
        <taxon>Culicinae</taxon>
        <taxon>Aedini</taxon>
        <taxon>Aedes</taxon>
        <taxon>Stegomyia</taxon>
    </lineage>
</organism>
<dbReference type="HOGENOM" id="CLU_2529262_0_0_1"/>